<evidence type="ECO:0000256" key="3">
    <source>
        <dbReference type="ARBA" id="ARBA00010136"/>
    </source>
</evidence>
<feature type="domain" description="Peptidase M1 membrane alanine aminopeptidase" evidence="14">
    <location>
        <begin position="229"/>
        <end position="424"/>
    </location>
</feature>
<dbReference type="GO" id="GO:0005737">
    <property type="term" value="C:cytoplasm"/>
    <property type="evidence" value="ECO:0007669"/>
    <property type="project" value="TreeGrafter"/>
</dbReference>
<dbReference type="CDD" id="cd09603">
    <property type="entry name" value="M1_APN_like"/>
    <property type="match status" value="1"/>
</dbReference>
<dbReference type="AlphaFoldDB" id="A0A853C4K4"/>
<comment type="catalytic activity">
    <reaction evidence="1">
        <text>Release of an N-terminal amino acid, Xaa-|-Yaa- from a peptide, amide or arylamide. Xaa is preferably Ala, but may be most amino acids including Pro (slow action). When a terminal hydrophobic residue is followed by a prolyl residue, the two may be released as an intact Xaa-Pro dipeptide.</text>
        <dbReference type="EC" id="3.4.11.2"/>
    </reaction>
</comment>
<dbReference type="SUPFAM" id="SSF63737">
    <property type="entry name" value="Leukotriene A4 hydrolase N-terminal domain"/>
    <property type="match status" value="1"/>
</dbReference>
<dbReference type="InterPro" id="IPR045357">
    <property type="entry name" value="Aminopeptidase_N-like_N"/>
</dbReference>
<dbReference type="Pfam" id="PF01433">
    <property type="entry name" value="Peptidase_M1"/>
    <property type="match status" value="1"/>
</dbReference>
<keyword evidence="8" id="KW-0479">Metal-binding</keyword>
<evidence type="ECO:0000259" key="14">
    <source>
        <dbReference type="Pfam" id="PF01433"/>
    </source>
</evidence>
<keyword evidence="17" id="KW-1185">Reference proteome</keyword>
<evidence type="ECO:0000256" key="10">
    <source>
        <dbReference type="ARBA" id="ARBA00022833"/>
    </source>
</evidence>
<dbReference type="Gene3D" id="2.60.40.1730">
    <property type="entry name" value="tricorn interacting facor f3 domain"/>
    <property type="match status" value="1"/>
</dbReference>
<evidence type="ECO:0000256" key="2">
    <source>
        <dbReference type="ARBA" id="ARBA00001947"/>
    </source>
</evidence>
<dbReference type="GO" id="GO:0005615">
    <property type="term" value="C:extracellular space"/>
    <property type="evidence" value="ECO:0007669"/>
    <property type="project" value="TreeGrafter"/>
</dbReference>
<evidence type="ECO:0000256" key="7">
    <source>
        <dbReference type="ARBA" id="ARBA00022670"/>
    </source>
</evidence>
<dbReference type="EC" id="3.4.11.2" evidence="4"/>
<dbReference type="SUPFAM" id="SSF55486">
    <property type="entry name" value="Metalloproteases ('zincins'), catalytic domain"/>
    <property type="match status" value="1"/>
</dbReference>
<dbReference type="PANTHER" id="PTHR11533:SF174">
    <property type="entry name" value="PUROMYCIN-SENSITIVE AMINOPEPTIDASE-RELATED"/>
    <property type="match status" value="1"/>
</dbReference>
<evidence type="ECO:0000259" key="15">
    <source>
        <dbReference type="Pfam" id="PF17900"/>
    </source>
</evidence>
<dbReference type="GO" id="GO:0070006">
    <property type="term" value="F:metalloaminopeptidase activity"/>
    <property type="evidence" value="ECO:0007669"/>
    <property type="project" value="TreeGrafter"/>
</dbReference>
<keyword evidence="7" id="KW-0645">Protease</keyword>
<dbReference type="Gene3D" id="1.10.390.10">
    <property type="entry name" value="Neutral Protease Domain 2"/>
    <property type="match status" value="1"/>
</dbReference>
<evidence type="ECO:0000256" key="6">
    <source>
        <dbReference type="ARBA" id="ARBA00022438"/>
    </source>
</evidence>
<organism evidence="16 17">
    <name type="scientific">Nocardioides thalensis</name>
    <dbReference type="NCBI Taxonomy" id="1914755"/>
    <lineage>
        <taxon>Bacteria</taxon>
        <taxon>Bacillati</taxon>
        <taxon>Actinomycetota</taxon>
        <taxon>Actinomycetes</taxon>
        <taxon>Propionibacteriales</taxon>
        <taxon>Nocardioidaceae</taxon>
        <taxon>Nocardioides</taxon>
    </lineage>
</organism>
<keyword evidence="6 16" id="KW-0031">Aminopeptidase</keyword>
<dbReference type="InterPro" id="IPR027268">
    <property type="entry name" value="Peptidase_M4/M1_CTD_sf"/>
</dbReference>
<dbReference type="GO" id="GO:0043171">
    <property type="term" value="P:peptide catabolic process"/>
    <property type="evidence" value="ECO:0007669"/>
    <property type="project" value="TreeGrafter"/>
</dbReference>
<dbReference type="GO" id="GO:0016020">
    <property type="term" value="C:membrane"/>
    <property type="evidence" value="ECO:0007669"/>
    <property type="project" value="TreeGrafter"/>
</dbReference>
<comment type="similarity">
    <text evidence="3">Belongs to the peptidase M1 family.</text>
</comment>
<dbReference type="InterPro" id="IPR050344">
    <property type="entry name" value="Peptidase_M1_aminopeptidases"/>
</dbReference>
<dbReference type="GO" id="GO:0008270">
    <property type="term" value="F:zinc ion binding"/>
    <property type="evidence" value="ECO:0007669"/>
    <property type="project" value="InterPro"/>
</dbReference>
<evidence type="ECO:0000256" key="1">
    <source>
        <dbReference type="ARBA" id="ARBA00000098"/>
    </source>
</evidence>
<evidence type="ECO:0000256" key="8">
    <source>
        <dbReference type="ARBA" id="ARBA00022723"/>
    </source>
</evidence>
<accession>A0A853C4K4</accession>
<keyword evidence="11" id="KW-0482">Metalloprotease</keyword>
<dbReference type="PRINTS" id="PR00756">
    <property type="entry name" value="ALADIPTASE"/>
</dbReference>
<proteinExistence type="inferred from homology"/>
<comment type="caution">
    <text evidence="16">The sequence shown here is derived from an EMBL/GenBank/DDBJ whole genome shotgun (WGS) entry which is preliminary data.</text>
</comment>
<dbReference type="RefSeq" id="WP_179669011.1">
    <property type="nucleotide sequence ID" value="NZ_JACCFP010000001.1"/>
</dbReference>
<evidence type="ECO:0000256" key="5">
    <source>
        <dbReference type="ARBA" id="ARBA00015611"/>
    </source>
</evidence>
<evidence type="ECO:0000256" key="12">
    <source>
        <dbReference type="ARBA" id="ARBA00029811"/>
    </source>
</evidence>
<dbReference type="InterPro" id="IPR042097">
    <property type="entry name" value="Aminopeptidase_N-like_N_sf"/>
</dbReference>
<dbReference type="GO" id="GO:0006508">
    <property type="term" value="P:proteolysis"/>
    <property type="evidence" value="ECO:0007669"/>
    <property type="project" value="UniProtKB-KW"/>
</dbReference>
<sequence length="436" mass="48791">MHNRLPTADPYLPGHGDPSYGVTHYELDLAYDLVGNRLDGVATLSVVVREPTQRLVLDLAHLAVGKVRVTGARLQRYRQRDERLVLELAESVQPGTELTLRIPYGGIPEPVVDEHHGDAGWEELDDGVIVAAQPHGAPTWFPCNDRPDDKATYDITVETAQGYYVASNGDLVSRRRKASSEEWSYAMREPMATYLATVQIGRYSVTPDPADERVRTIAPAGVDLSGSFDQQGAMMAAFERWFGPYPFTTYAAVVTADDLEIPLESQSLSTFGHNFVTDDWSHHRLVAHELSHQWFGNAVTMARMQDIWLHEGFACYSEWLWSEESGGPKSCEEWARHYHDKYADAPRDLVLADPGAELMFDDRVYKRGALALHALRVAAGDDTFFEILRDWVAVHRGGSVTTEDFLAHATARARVDVAALLEPWLRDTAMPRFPEA</sequence>
<dbReference type="PANTHER" id="PTHR11533">
    <property type="entry name" value="PROTEASE M1 ZINC METALLOPROTEASE"/>
    <property type="match status" value="1"/>
</dbReference>
<dbReference type="Pfam" id="PF17900">
    <property type="entry name" value="Peptidase_M1_N"/>
    <property type="match status" value="1"/>
</dbReference>
<evidence type="ECO:0000256" key="9">
    <source>
        <dbReference type="ARBA" id="ARBA00022801"/>
    </source>
</evidence>
<dbReference type="EMBL" id="JACCFP010000001">
    <property type="protein sequence ID" value="NYJ02675.1"/>
    <property type="molecule type" value="Genomic_DNA"/>
</dbReference>
<evidence type="ECO:0000256" key="11">
    <source>
        <dbReference type="ARBA" id="ARBA00023049"/>
    </source>
</evidence>
<dbReference type="InterPro" id="IPR014782">
    <property type="entry name" value="Peptidase_M1_dom"/>
</dbReference>
<dbReference type="GO" id="GO:0016285">
    <property type="term" value="F:alanyl aminopeptidase activity"/>
    <property type="evidence" value="ECO:0007669"/>
    <property type="project" value="UniProtKB-EC"/>
</dbReference>
<evidence type="ECO:0000313" key="17">
    <source>
        <dbReference type="Proteomes" id="UP000530424"/>
    </source>
</evidence>
<reference evidence="16 17" key="1">
    <citation type="submission" date="2020-07" db="EMBL/GenBank/DDBJ databases">
        <title>Sequencing the genomes of 1000 actinobacteria strains.</title>
        <authorList>
            <person name="Klenk H.-P."/>
        </authorList>
    </citation>
    <scope>NUCLEOTIDE SEQUENCE [LARGE SCALE GENOMIC DNA]</scope>
    <source>
        <strain evidence="16 17">DSM 103833</strain>
    </source>
</reference>
<evidence type="ECO:0000256" key="13">
    <source>
        <dbReference type="ARBA" id="ARBA00031533"/>
    </source>
</evidence>
<feature type="domain" description="Aminopeptidase N-like N-terminal" evidence="15">
    <location>
        <begin position="23"/>
        <end position="195"/>
    </location>
</feature>
<dbReference type="GO" id="GO:0042277">
    <property type="term" value="F:peptide binding"/>
    <property type="evidence" value="ECO:0007669"/>
    <property type="project" value="TreeGrafter"/>
</dbReference>
<keyword evidence="10" id="KW-0862">Zinc</keyword>
<name>A0A853C4K4_9ACTN</name>
<evidence type="ECO:0000313" key="16">
    <source>
        <dbReference type="EMBL" id="NYJ02675.1"/>
    </source>
</evidence>
<dbReference type="Proteomes" id="UP000530424">
    <property type="component" value="Unassembled WGS sequence"/>
</dbReference>
<comment type="cofactor">
    <cofactor evidence="2">
        <name>Zn(2+)</name>
        <dbReference type="ChEBI" id="CHEBI:29105"/>
    </cofactor>
</comment>
<protein>
    <recommendedName>
        <fullName evidence="5">Aminopeptidase N</fullName>
        <ecNumber evidence="4">3.4.11.2</ecNumber>
    </recommendedName>
    <alternativeName>
        <fullName evidence="12">Alanine aminopeptidase</fullName>
    </alternativeName>
    <alternativeName>
        <fullName evidence="13">Lysyl aminopeptidase</fullName>
    </alternativeName>
</protein>
<dbReference type="InterPro" id="IPR001930">
    <property type="entry name" value="Peptidase_M1"/>
</dbReference>
<gene>
    <name evidence="16" type="ORF">HNR19_003373</name>
</gene>
<keyword evidence="9" id="KW-0378">Hydrolase</keyword>
<evidence type="ECO:0000256" key="4">
    <source>
        <dbReference type="ARBA" id="ARBA00012564"/>
    </source>
</evidence>